<accession>A0A8S1DHV9</accession>
<dbReference type="InterPro" id="IPR036873">
    <property type="entry name" value="Rhodanese-like_dom_sf"/>
</dbReference>
<dbReference type="PANTHER" id="PTHR44086">
    <property type="entry name" value="THIOSULFATE SULFURTRANSFERASE RDL2, MITOCHONDRIAL-RELATED"/>
    <property type="match status" value="1"/>
</dbReference>
<name>A0A8S1DHV9_9INSE</name>
<dbReference type="InterPro" id="IPR001763">
    <property type="entry name" value="Rhodanese-like_dom"/>
</dbReference>
<evidence type="ECO:0000313" key="3">
    <source>
        <dbReference type="Proteomes" id="UP000494165"/>
    </source>
</evidence>
<feature type="domain" description="Rhodanese" evidence="1">
    <location>
        <begin position="60"/>
        <end position="160"/>
    </location>
</feature>
<gene>
    <name evidence="2" type="ORF">CLODIP_2_CD07388</name>
</gene>
<dbReference type="SUPFAM" id="SSF52821">
    <property type="entry name" value="Rhodanese/Cell cycle control phosphatase"/>
    <property type="match status" value="1"/>
</dbReference>
<keyword evidence="3" id="KW-1185">Reference proteome</keyword>
<proteinExistence type="predicted"/>
<dbReference type="EMBL" id="CADEPI010000204">
    <property type="protein sequence ID" value="CAB3380261.1"/>
    <property type="molecule type" value="Genomic_DNA"/>
</dbReference>
<evidence type="ECO:0000313" key="2">
    <source>
        <dbReference type="EMBL" id="CAB3380261.1"/>
    </source>
</evidence>
<dbReference type="OrthoDB" id="566238at2759"/>
<dbReference type="SMART" id="SM00450">
    <property type="entry name" value="RHOD"/>
    <property type="match status" value="1"/>
</dbReference>
<comment type="caution">
    <text evidence="2">The sequence shown here is derived from an EMBL/GenBank/DDBJ whole genome shotgun (WGS) entry which is preliminary data.</text>
</comment>
<dbReference type="PROSITE" id="PS50206">
    <property type="entry name" value="RHODANESE_3"/>
    <property type="match status" value="1"/>
</dbReference>
<dbReference type="AlphaFoldDB" id="A0A8S1DHV9"/>
<reference evidence="2 3" key="1">
    <citation type="submission" date="2020-04" db="EMBL/GenBank/DDBJ databases">
        <authorList>
            <person name="Alioto T."/>
            <person name="Alioto T."/>
            <person name="Gomez Garrido J."/>
        </authorList>
    </citation>
    <scope>NUCLEOTIDE SEQUENCE [LARGE SCALE GENOMIC DNA]</scope>
</reference>
<sequence length="167" mass="18616">MRRVIFGLVRFGRVFSAAPRTPLKPPNFLLQPSTCILPVRTMSGDRKIDLSYEDLLDLKSKGGIVLVDVREHKEIQETGKLPGSIHIPLGELQQALQSSADDFKAKYEGADLPTKTSELVFSCRGGMRSRKAMAAAQEVGFTKLVSSFSSIIFSYYTTQSDYQYIFV</sequence>
<dbReference type="PANTHER" id="PTHR44086:SF10">
    <property type="entry name" value="THIOSULFATE SULFURTRANSFERASE_RHODANESE-LIKE DOMAIN-CONTAINING PROTEIN 3"/>
    <property type="match status" value="1"/>
</dbReference>
<evidence type="ECO:0000259" key="1">
    <source>
        <dbReference type="PROSITE" id="PS50206"/>
    </source>
</evidence>
<dbReference type="Gene3D" id="3.40.250.10">
    <property type="entry name" value="Rhodanese-like domain"/>
    <property type="match status" value="1"/>
</dbReference>
<organism evidence="2 3">
    <name type="scientific">Cloeon dipterum</name>
    <dbReference type="NCBI Taxonomy" id="197152"/>
    <lineage>
        <taxon>Eukaryota</taxon>
        <taxon>Metazoa</taxon>
        <taxon>Ecdysozoa</taxon>
        <taxon>Arthropoda</taxon>
        <taxon>Hexapoda</taxon>
        <taxon>Insecta</taxon>
        <taxon>Pterygota</taxon>
        <taxon>Palaeoptera</taxon>
        <taxon>Ephemeroptera</taxon>
        <taxon>Pisciforma</taxon>
        <taxon>Baetidae</taxon>
        <taxon>Cloeon</taxon>
    </lineage>
</organism>
<dbReference type="Proteomes" id="UP000494165">
    <property type="component" value="Unassembled WGS sequence"/>
</dbReference>
<dbReference type="Pfam" id="PF00581">
    <property type="entry name" value="Rhodanese"/>
    <property type="match status" value="1"/>
</dbReference>
<protein>
    <recommendedName>
        <fullName evidence="1">Rhodanese domain-containing protein</fullName>
    </recommendedName>
</protein>